<protein>
    <submittedName>
        <fullName evidence="12">Surface lipoprotein assembly modifier</fullName>
    </submittedName>
</protein>
<dbReference type="InterPro" id="IPR007655">
    <property type="entry name" value="Slam_C"/>
</dbReference>
<feature type="signal peptide" evidence="9">
    <location>
        <begin position="1"/>
        <end position="24"/>
    </location>
</feature>
<keyword evidence="2" id="KW-1134">Transmembrane beta strand</keyword>
<evidence type="ECO:0000256" key="2">
    <source>
        <dbReference type="ARBA" id="ARBA00022452"/>
    </source>
</evidence>
<feature type="domain" description="Surface lipoprotein assembly modifier N-terminal TPR repeats region" evidence="11">
    <location>
        <begin position="69"/>
        <end position="168"/>
    </location>
</feature>
<evidence type="ECO:0000256" key="7">
    <source>
        <dbReference type="ARBA" id="ARBA00023609"/>
    </source>
</evidence>
<reference evidence="12 13" key="1">
    <citation type="journal article" date="2022" name="Res Sq">
        <title>Evolution of multicellular longitudinally dividing oral cavity symbionts (Neisseriaceae).</title>
        <authorList>
            <person name="Nyongesa S."/>
            <person name="Weber P."/>
            <person name="Bernet E."/>
            <person name="Pullido F."/>
            <person name="Nieckarz M."/>
            <person name="Delaby M."/>
            <person name="Nieves C."/>
            <person name="Viehboeck T."/>
            <person name="Krause N."/>
            <person name="Rivera-Millot A."/>
            <person name="Nakamura A."/>
            <person name="Vischer N."/>
            <person name="VanNieuwenhze M."/>
            <person name="Brun Y."/>
            <person name="Cava F."/>
            <person name="Bulgheresi S."/>
            <person name="Veyrier F."/>
        </authorList>
    </citation>
    <scope>NUCLEOTIDE SEQUENCE [LARGE SCALE GENOMIC DNA]</scope>
    <source>
        <strain evidence="12 13">CCUG 63373m</strain>
    </source>
</reference>
<dbReference type="RefSeq" id="WP_244785898.1">
    <property type="nucleotide sequence ID" value="NZ_CP091508.1"/>
</dbReference>
<accession>A0ABY4DTF7</accession>
<keyword evidence="3" id="KW-0812">Transmembrane</keyword>
<feature type="region of interest" description="Disordered" evidence="8">
    <location>
        <begin position="41"/>
        <end position="66"/>
    </location>
</feature>
<keyword evidence="5" id="KW-0472">Membrane</keyword>
<evidence type="ECO:0000259" key="10">
    <source>
        <dbReference type="Pfam" id="PF04575"/>
    </source>
</evidence>
<name>A0ABY4DTF7_9NEIS</name>
<comment type="subcellular location">
    <subcellularLocation>
        <location evidence="1">Cell outer membrane</location>
        <topology evidence="1">Multi-pass membrane protein</topology>
    </subcellularLocation>
</comment>
<evidence type="ECO:0000313" key="12">
    <source>
        <dbReference type="EMBL" id="UOO82315.1"/>
    </source>
</evidence>
<proteinExistence type="inferred from homology"/>
<evidence type="ECO:0000256" key="4">
    <source>
        <dbReference type="ARBA" id="ARBA00022729"/>
    </source>
</evidence>
<evidence type="ECO:0000256" key="1">
    <source>
        <dbReference type="ARBA" id="ARBA00004571"/>
    </source>
</evidence>
<dbReference type="EMBL" id="CP091508">
    <property type="protein sequence ID" value="UOO82315.1"/>
    <property type="molecule type" value="Genomic_DNA"/>
</dbReference>
<dbReference type="Pfam" id="PF04575">
    <property type="entry name" value="SlipAM"/>
    <property type="match status" value="1"/>
</dbReference>
<dbReference type="Gene3D" id="1.25.40.10">
    <property type="entry name" value="Tetratricopeptide repeat domain"/>
    <property type="match status" value="1"/>
</dbReference>
<evidence type="ECO:0000313" key="13">
    <source>
        <dbReference type="Proteomes" id="UP000829817"/>
    </source>
</evidence>
<organism evidence="12 13">
    <name type="scientific">Uruburuella testudinis</name>
    <dbReference type="NCBI Taxonomy" id="1282863"/>
    <lineage>
        <taxon>Bacteria</taxon>
        <taxon>Pseudomonadati</taxon>
        <taxon>Pseudomonadota</taxon>
        <taxon>Betaproteobacteria</taxon>
        <taxon>Neisseriales</taxon>
        <taxon>Neisseriaceae</taxon>
        <taxon>Uruburuella</taxon>
    </lineage>
</organism>
<sequence>MKSFNRPTPYHALWLLAAAWPLYAADVPLSATEAQVPDPVFFEQTEPPKPSENLLQPPAVEQAKPAPALSEADLRGNAALTTELINRALVAQQWDLLAELLAVYPQAEGYDAMLYDYARGAWLRSQQRYPEAVALYRGIVAQQPNLAYPRFDLGVMLFENKQYREAAAELSRAEPDLAAPMQALVQRYQAAIAKQQGWQPNVNLQYEQTDNVNNASAEREILLGGTRFVKNEESLPQSAHGFRYGVGLAREVNVGGNHFVGADAGFDGVHYWDNQDYSEQSLNLSGAYRWRDFHQSAGIVPFVTQNWLGGSRYSRQFGATLEYSRRLNARWQASAAYTHMQRRYAEEAVAQRHNGALNQISATLMWQPASKWLLFGGADYSRDHTRDQSESSARNGGRIGAVYAAPDWGARISLRYVLRDFEADNDFFGYPRRDKEYHAGAALWHNKLAWKGLVPKLNFRYLKIDSNIPAFYSRSSAQWFVSVEKQW</sequence>
<dbReference type="InterPro" id="IPR057556">
    <property type="entry name" value="TPR_Slam"/>
</dbReference>
<evidence type="ECO:0000256" key="5">
    <source>
        <dbReference type="ARBA" id="ARBA00023136"/>
    </source>
</evidence>
<dbReference type="InterPro" id="IPR011990">
    <property type="entry name" value="TPR-like_helical_dom_sf"/>
</dbReference>
<dbReference type="Pfam" id="PF24575">
    <property type="entry name" value="TPR_Slam"/>
    <property type="match status" value="1"/>
</dbReference>
<feature type="chain" id="PRO_5045188933" evidence="9">
    <location>
        <begin position="25"/>
        <end position="487"/>
    </location>
</feature>
<keyword evidence="6" id="KW-0998">Cell outer membrane</keyword>
<gene>
    <name evidence="12" type="ORF">LVJ83_02230</name>
</gene>
<dbReference type="Proteomes" id="UP000829817">
    <property type="component" value="Chromosome"/>
</dbReference>
<evidence type="ECO:0000259" key="11">
    <source>
        <dbReference type="Pfam" id="PF24575"/>
    </source>
</evidence>
<keyword evidence="12" id="KW-0449">Lipoprotein</keyword>
<comment type="similarity">
    <text evidence="7">Belongs to the Slam family.</text>
</comment>
<evidence type="ECO:0000256" key="6">
    <source>
        <dbReference type="ARBA" id="ARBA00023237"/>
    </source>
</evidence>
<dbReference type="SUPFAM" id="SSF48452">
    <property type="entry name" value="TPR-like"/>
    <property type="match status" value="1"/>
</dbReference>
<evidence type="ECO:0000256" key="8">
    <source>
        <dbReference type="SAM" id="MobiDB-lite"/>
    </source>
</evidence>
<keyword evidence="4 9" id="KW-0732">Signal</keyword>
<keyword evidence="13" id="KW-1185">Reference proteome</keyword>
<evidence type="ECO:0000256" key="3">
    <source>
        <dbReference type="ARBA" id="ARBA00022692"/>
    </source>
</evidence>
<evidence type="ECO:0000256" key="9">
    <source>
        <dbReference type="SAM" id="SignalP"/>
    </source>
</evidence>
<feature type="domain" description="Surface lipoprotein assembly modifier C-terminal" evidence="10">
    <location>
        <begin position="198"/>
        <end position="486"/>
    </location>
</feature>